<keyword evidence="2" id="KW-1185">Reference proteome</keyword>
<evidence type="ECO:0000313" key="1">
    <source>
        <dbReference type="EMBL" id="KAJ8878251.1"/>
    </source>
</evidence>
<accession>A0ABQ9H1S1</accession>
<evidence type="ECO:0000313" key="2">
    <source>
        <dbReference type="Proteomes" id="UP001159363"/>
    </source>
</evidence>
<feature type="non-terminal residue" evidence="1">
    <location>
        <position position="544"/>
    </location>
</feature>
<name>A0ABQ9H1S1_9NEOP</name>
<comment type="caution">
    <text evidence="1">The sequence shown here is derived from an EMBL/GenBank/DDBJ whole genome shotgun (WGS) entry which is preliminary data.</text>
</comment>
<protein>
    <submittedName>
        <fullName evidence="1">Uncharacterized protein</fullName>
    </submittedName>
</protein>
<dbReference type="Proteomes" id="UP001159363">
    <property type="component" value="Chromosome 6"/>
</dbReference>
<reference evidence="1 2" key="1">
    <citation type="submission" date="2023-02" db="EMBL/GenBank/DDBJ databases">
        <title>LHISI_Scaffold_Assembly.</title>
        <authorList>
            <person name="Stuart O.P."/>
            <person name="Cleave R."/>
            <person name="Magrath M.J.L."/>
            <person name="Mikheyev A.S."/>
        </authorList>
    </citation>
    <scope>NUCLEOTIDE SEQUENCE [LARGE SCALE GENOMIC DNA]</scope>
    <source>
        <strain evidence="1">Daus_M_001</strain>
        <tissue evidence="1">Leg muscle</tissue>
    </source>
</reference>
<gene>
    <name evidence="1" type="ORF">PR048_018828</name>
</gene>
<sequence>MQVRAVTFSKVDFKSAHFIVNARLPPRRIGFNPRPGHRIFASGNRAGRCRWSTGFLGDLPFPPRLHYDADSYSLQSPSSALKTSLLRAAQITSPTHSQTTKHACVCVFSGMEVVGGKTETSRTCVSAVVNIGYSLLACLECIYNEFGPQSANNTKIKQRPSIANYSSTLASNMASFTSQNLVTYSPAGNPANREYSSAYGSQSEARPVPRAARSQLQNGYVSIKVTDTPFLQKSLSYLTGSLIDTVQHRHGATSTRCNIDTAPIEVADLRNTLRLLPLPTRPDMYNLPGGGGRGEVSWLWSHSPPHPLHIVLGYCHYLTLAPPSLLWRKRRYDRGGSSSAEVLIFSAFQRYLGGRRGDVVVRLLAFHQREPGSIPVGTSPGSSHSGNRAGRCRWPAGFLGVLPFPPPLYSNAAQLHVFSTHNYFTTVDQEEGGGDMKTTNLRLRWSDDGIQCWRIREYPEETHLPGAYTSRFYLGKMWLRPRRESNPDHLGARLTWKIREFNDLQARLYSLMYRYADVNCALVVCCHSGRRRLGQRSPGGVKHR</sequence>
<organism evidence="1 2">
    <name type="scientific">Dryococelus australis</name>
    <dbReference type="NCBI Taxonomy" id="614101"/>
    <lineage>
        <taxon>Eukaryota</taxon>
        <taxon>Metazoa</taxon>
        <taxon>Ecdysozoa</taxon>
        <taxon>Arthropoda</taxon>
        <taxon>Hexapoda</taxon>
        <taxon>Insecta</taxon>
        <taxon>Pterygota</taxon>
        <taxon>Neoptera</taxon>
        <taxon>Polyneoptera</taxon>
        <taxon>Phasmatodea</taxon>
        <taxon>Verophasmatodea</taxon>
        <taxon>Anareolatae</taxon>
        <taxon>Phasmatidae</taxon>
        <taxon>Eurycanthinae</taxon>
        <taxon>Dryococelus</taxon>
    </lineage>
</organism>
<dbReference type="EMBL" id="JARBHB010000007">
    <property type="protein sequence ID" value="KAJ8878251.1"/>
    <property type="molecule type" value="Genomic_DNA"/>
</dbReference>
<proteinExistence type="predicted"/>